<dbReference type="PANTHER" id="PTHR10422">
    <property type="entry name" value="CYTOCHROME C OXIDASE SUBUNIT 1"/>
    <property type="match status" value="1"/>
</dbReference>
<dbReference type="Proteomes" id="UP001476247">
    <property type="component" value="Unassembled WGS sequence"/>
</dbReference>
<keyword evidence="4 5" id="KW-0472">Membrane</keyword>
<dbReference type="PROSITE" id="PS50855">
    <property type="entry name" value="COX1"/>
    <property type="match status" value="1"/>
</dbReference>
<protein>
    <recommendedName>
        <fullName evidence="5">Cytochrome c oxidase subunit 1</fullName>
        <ecNumber evidence="5">7.1.1.9</ecNumber>
    </recommendedName>
</protein>
<keyword evidence="5" id="KW-0813">Transport</keyword>
<evidence type="ECO:0000256" key="4">
    <source>
        <dbReference type="ARBA" id="ARBA00023136"/>
    </source>
</evidence>
<proteinExistence type="inferred from homology"/>
<dbReference type="Gene3D" id="1.20.210.10">
    <property type="entry name" value="Cytochrome c oxidase-like, subunit I domain"/>
    <property type="match status" value="1"/>
</dbReference>
<evidence type="ECO:0000256" key="3">
    <source>
        <dbReference type="ARBA" id="ARBA00022989"/>
    </source>
</evidence>
<keyword evidence="5" id="KW-0679">Respiratory chain</keyword>
<dbReference type="EC" id="7.1.1.9" evidence="5"/>
<dbReference type="PRINTS" id="PR01165">
    <property type="entry name" value="CYCOXIDASEI"/>
</dbReference>
<organism evidence="8 9">
    <name type="scientific">Helicostylum pulchrum</name>
    <dbReference type="NCBI Taxonomy" id="562976"/>
    <lineage>
        <taxon>Eukaryota</taxon>
        <taxon>Fungi</taxon>
        <taxon>Fungi incertae sedis</taxon>
        <taxon>Mucoromycota</taxon>
        <taxon>Mucoromycotina</taxon>
        <taxon>Mucoromycetes</taxon>
        <taxon>Mucorales</taxon>
        <taxon>Mucorineae</taxon>
        <taxon>Mucoraceae</taxon>
        <taxon>Helicostylum</taxon>
    </lineage>
</organism>
<keyword evidence="5" id="KW-0408">Iron</keyword>
<keyword evidence="5" id="KW-0249">Electron transport</keyword>
<dbReference type="PANTHER" id="PTHR10422:SF18">
    <property type="entry name" value="CYTOCHROME C OXIDASE SUBUNIT 1"/>
    <property type="match status" value="1"/>
</dbReference>
<comment type="function">
    <text evidence="5">Component of the cytochrome c oxidase, the last enzyme in the mitochondrial electron transport chain which drives oxidative phosphorylation. The respiratory chain contains 3 multisubunit complexes succinate dehydrogenase (complex II, CII), ubiquinol-cytochrome c oxidoreductase (cytochrome b-c1 complex, complex III, CIII) and cytochrome c oxidase (complex IV, CIV), that cooperate to transfer electrons derived from NADH and succinate to molecular oxygen, creating an electrochemical gradient over the inner membrane that drives transmembrane transport and the ATP synthase. Cytochrome c oxidase is the component of the respiratory chain that catalyzes the reduction of oxygen to water. Electrons originating from reduced cytochrome c in the intermembrane space (IMS) are transferred via the dinuclear copper A center (CU(A)) of subunit 2 and heme A of subunit 1 to the active site in subunit 1, a binuclear center (BNC) formed by heme A3 and copper B (CU(B)). The BNC reduces molecular oxygen to 2 water molecules using 4 electrons from cytochrome c in the IMS and 4 protons from the mitochondrial matrix.</text>
</comment>
<dbReference type="SUPFAM" id="SSF81442">
    <property type="entry name" value="Cytochrome c oxidase subunit I-like"/>
    <property type="match status" value="1"/>
</dbReference>
<dbReference type="EMBL" id="BAABUJ010000056">
    <property type="protein sequence ID" value="GAA5806052.1"/>
    <property type="molecule type" value="Genomic_DNA"/>
</dbReference>
<dbReference type="InterPro" id="IPR023615">
    <property type="entry name" value="Cyt_c_Oxase_su1_BS"/>
</dbReference>
<name>A0ABP9YGI4_9FUNG</name>
<evidence type="ECO:0000313" key="9">
    <source>
        <dbReference type="Proteomes" id="UP001476247"/>
    </source>
</evidence>
<dbReference type="Pfam" id="PF00115">
    <property type="entry name" value="COX1"/>
    <property type="match status" value="1"/>
</dbReference>
<keyword evidence="2 5" id="KW-0812">Transmembrane</keyword>
<dbReference type="InterPro" id="IPR036927">
    <property type="entry name" value="Cyt_c_oxase-like_su1_sf"/>
</dbReference>
<feature type="transmembrane region" description="Helical" evidence="6">
    <location>
        <begin position="132"/>
        <end position="157"/>
    </location>
</feature>
<dbReference type="PROSITE" id="PS00077">
    <property type="entry name" value="COX1_CUB"/>
    <property type="match status" value="1"/>
</dbReference>
<dbReference type="InterPro" id="IPR000883">
    <property type="entry name" value="Cyt_C_Oxase_1"/>
</dbReference>
<keyword evidence="5" id="KW-0496">Mitochondrion</keyword>
<feature type="domain" description="Cytochrome oxidase subunit I profile" evidence="7">
    <location>
        <begin position="1"/>
        <end position="159"/>
    </location>
</feature>
<evidence type="ECO:0000259" key="7">
    <source>
        <dbReference type="PROSITE" id="PS50855"/>
    </source>
</evidence>
<evidence type="ECO:0000256" key="6">
    <source>
        <dbReference type="SAM" id="Phobius"/>
    </source>
</evidence>
<keyword evidence="5" id="KW-0349">Heme</keyword>
<comment type="catalytic activity">
    <reaction evidence="5">
        <text>4 Fe(II)-[cytochrome c] + O2 + 8 H(+)(in) = 4 Fe(III)-[cytochrome c] + 2 H2O + 4 H(+)(out)</text>
        <dbReference type="Rhea" id="RHEA:11436"/>
        <dbReference type="Rhea" id="RHEA-COMP:10350"/>
        <dbReference type="Rhea" id="RHEA-COMP:14399"/>
        <dbReference type="ChEBI" id="CHEBI:15377"/>
        <dbReference type="ChEBI" id="CHEBI:15378"/>
        <dbReference type="ChEBI" id="CHEBI:15379"/>
        <dbReference type="ChEBI" id="CHEBI:29033"/>
        <dbReference type="ChEBI" id="CHEBI:29034"/>
        <dbReference type="EC" id="7.1.1.9"/>
    </reaction>
</comment>
<comment type="subcellular location">
    <subcellularLocation>
        <location evidence="1">Membrane</location>
        <topology evidence="1">Multi-pass membrane protein</topology>
    </subcellularLocation>
    <subcellularLocation>
        <location evidence="5">Mitochondrion inner membrane</location>
        <topology evidence="5">Multi-pass membrane protein</topology>
    </subcellularLocation>
</comment>
<evidence type="ECO:0000256" key="1">
    <source>
        <dbReference type="ARBA" id="ARBA00004141"/>
    </source>
</evidence>
<evidence type="ECO:0000313" key="8">
    <source>
        <dbReference type="EMBL" id="GAA5806052.1"/>
    </source>
</evidence>
<keyword evidence="5" id="KW-0479">Metal-binding</keyword>
<keyword evidence="9" id="KW-1185">Reference proteome</keyword>
<sequence>MRAPGMSFHKMPLFVWAVLITAVLLLLSLPVLAGGITMLLTDRNFNTSFYEPAGGGDPLLYQHLFWFFGHPEVYILIIPGFGIVSHVVSTFCGKPIFGYLGMVYAMLSIGVLGFIVWSHHMYTVGLDVDTRAYFTAATMIIAVPTGIKIFSWLATLYGG</sequence>
<evidence type="ECO:0000256" key="2">
    <source>
        <dbReference type="ARBA" id="ARBA00022692"/>
    </source>
</evidence>
<feature type="non-terminal residue" evidence="8">
    <location>
        <position position="159"/>
    </location>
</feature>
<accession>A0ABP9YGI4</accession>
<comment type="pathway">
    <text evidence="5">Energy metabolism; oxidative phosphorylation.</text>
</comment>
<gene>
    <name evidence="8" type="primary">COX1</name>
    <name evidence="8" type="ORF">HPULCUR_011580</name>
</gene>
<feature type="transmembrane region" description="Helical" evidence="6">
    <location>
        <begin position="73"/>
        <end position="92"/>
    </location>
</feature>
<comment type="similarity">
    <text evidence="5">Belongs to the heme-copper respiratory oxidase family.</text>
</comment>
<feature type="transmembrane region" description="Helical" evidence="6">
    <location>
        <begin position="99"/>
        <end position="120"/>
    </location>
</feature>
<keyword evidence="5" id="KW-0186">Copper</keyword>
<comment type="caution">
    <text evidence="8">The sequence shown here is derived from an EMBL/GenBank/DDBJ whole genome shotgun (WGS) entry which is preliminary data.</text>
</comment>
<evidence type="ECO:0000256" key="5">
    <source>
        <dbReference type="RuleBase" id="RU000369"/>
    </source>
</evidence>
<reference evidence="8 9" key="1">
    <citation type="submission" date="2024-04" db="EMBL/GenBank/DDBJ databases">
        <title>genome sequences of Mucor flavus KT1a and Helicostylum pulchrum KT1b strains isolation_sourced from the surface of a dry-aged beef.</title>
        <authorList>
            <person name="Toyotome T."/>
            <person name="Hosono M."/>
            <person name="Torimaru M."/>
            <person name="Fukuda K."/>
            <person name="Mikami N."/>
        </authorList>
    </citation>
    <scope>NUCLEOTIDE SEQUENCE [LARGE SCALE GENOMIC DNA]</scope>
    <source>
        <strain evidence="8 9">KT1b</strain>
    </source>
</reference>
<dbReference type="InterPro" id="IPR023616">
    <property type="entry name" value="Cyt_c_oxase-like_su1_dom"/>
</dbReference>
<keyword evidence="3 6" id="KW-1133">Transmembrane helix</keyword>
<keyword evidence="5" id="KW-0999">Mitochondrion inner membrane</keyword>